<keyword evidence="1" id="KW-1133">Transmembrane helix</keyword>
<evidence type="ECO:0000313" key="4">
    <source>
        <dbReference type="Proteomes" id="UP000287651"/>
    </source>
</evidence>
<name>A0A426ZXP0_ENSVE</name>
<evidence type="ECO:0000313" key="3">
    <source>
        <dbReference type="EMBL" id="RRT68712.1"/>
    </source>
</evidence>
<evidence type="ECO:0000256" key="1">
    <source>
        <dbReference type="SAM" id="Phobius"/>
    </source>
</evidence>
<keyword evidence="2" id="KW-0732">Signal</keyword>
<feature type="signal peptide" evidence="2">
    <location>
        <begin position="1"/>
        <end position="25"/>
    </location>
</feature>
<accession>A0A426ZXP0</accession>
<evidence type="ECO:0000256" key="2">
    <source>
        <dbReference type="SAM" id="SignalP"/>
    </source>
</evidence>
<proteinExistence type="predicted"/>
<dbReference type="Proteomes" id="UP000287651">
    <property type="component" value="Unassembled WGS sequence"/>
</dbReference>
<dbReference type="AlphaFoldDB" id="A0A426ZXP0"/>
<keyword evidence="1" id="KW-0472">Membrane</keyword>
<keyword evidence="1" id="KW-0812">Transmembrane</keyword>
<dbReference type="EMBL" id="AMZH03004608">
    <property type="protein sequence ID" value="RRT68712.1"/>
    <property type="molecule type" value="Genomic_DNA"/>
</dbReference>
<organism evidence="3 4">
    <name type="scientific">Ensete ventricosum</name>
    <name type="common">Abyssinian banana</name>
    <name type="synonym">Musa ensete</name>
    <dbReference type="NCBI Taxonomy" id="4639"/>
    <lineage>
        <taxon>Eukaryota</taxon>
        <taxon>Viridiplantae</taxon>
        <taxon>Streptophyta</taxon>
        <taxon>Embryophyta</taxon>
        <taxon>Tracheophyta</taxon>
        <taxon>Spermatophyta</taxon>
        <taxon>Magnoliopsida</taxon>
        <taxon>Liliopsida</taxon>
        <taxon>Zingiberales</taxon>
        <taxon>Musaceae</taxon>
        <taxon>Ensete</taxon>
    </lineage>
</organism>
<protein>
    <submittedName>
        <fullName evidence="3">Uncharacterized protein</fullName>
    </submittedName>
</protein>
<gene>
    <name evidence="3" type="ORF">B296_00020417</name>
</gene>
<reference evidence="3 4" key="1">
    <citation type="journal article" date="2014" name="Agronomy (Basel)">
        <title>A Draft Genome Sequence for Ensete ventricosum, the Drought-Tolerant Tree Against Hunger.</title>
        <authorList>
            <person name="Harrison J."/>
            <person name="Moore K.A."/>
            <person name="Paszkiewicz K."/>
            <person name="Jones T."/>
            <person name="Grant M."/>
            <person name="Ambacheew D."/>
            <person name="Muzemil S."/>
            <person name="Studholme D.J."/>
        </authorList>
    </citation>
    <scope>NUCLEOTIDE SEQUENCE [LARGE SCALE GENOMIC DNA]</scope>
</reference>
<comment type="caution">
    <text evidence="3">The sequence shown here is derived from an EMBL/GenBank/DDBJ whole genome shotgun (WGS) entry which is preliminary data.</text>
</comment>
<sequence length="125" mass="13254">MGAATVAVAPHVPTALLLLVVFCACELEEIEDDNQFAIWCLVLDSLVSLQLQPLPTLMLLLSSPYRASSSSTSIAASIINTTTTFTIAIAPISILQLPVIVASVIPYVDTLLSSLRQQPCLLATT</sequence>
<feature type="chain" id="PRO_5019481916" evidence="2">
    <location>
        <begin position="26"/>
        <end position="125"/>
    </location>
</feature>
<feature type="transmembrane region" description="Helical" evidence="1">
    <location>
        <begin position="74"/>
        <end position="107"/>
    </location>
</feature>